<feature type="coiled-coil region" evidence="7">
    <location>
        <begin position="4"/>
        <end position="62"/>
    </location>
</feature>
<sequence length="70" mass="7828">MSKQKKFEENLAELETIVQSLENGEIALEDAISAFQKGMLLSKELRATLDKAEKTLVKVMQEDGTESELV</sequence>
<keyword evidence="4 6" id="KW-0378">Hydrolase</keyword>
<dbReference type="InterPro" id="IPR037004">
    <property type="entry name" value="Exonuc_VII_ssu_sf"/>
</dbReference>
<dbReference type="AlphaFoldDB" id="A0A139RGN0"/>
<gene>
    <name evidence="6" type="primary">xseB</name>
    <name evidence="8" type="ORF">SINDD18_00713</name>
</gene>
<dbReference type="GO" id="GO:0009318">
    <property type="term" value="C:exodeoxyribonuclease VII complex"/>
    <property type="evidence" value="ECO:0007669"/>
    <property type="project" value="UniProtKB-UniRule"/>
</dbReference>
<dbReference type="GO" id="GO:0006308">
    <property type="term" value="P:DNA catabolic process"/>
    <property type="evidence" value="ECO:0007669"/>
    <property type="project" value="UniProtKB-UniRule"/>
</dbReference>
<evidence type="ECO:0000256" key="5">
    <source>
        <dbReference type="ARBA" id="ARBA00022839"/>
    </source>
</evidence>
<keyword evidence="2 6" id="KW-0963">Cytoplasm</keyword>
<evidence type="ECO:0000256" key="1">
    <source>
        <dbReference type="ARBA" id="ARBA00009998"/>
    </source>
</evidence>
<evidence type="ECO:0000256" key="3">
    <source>
        <dbReference type="ARBA" id="ARBA00022722"/>
    </source>
</evidence>
<dbReference type="RefSeq" id="WP_061863135.1">
    <property type="nucleotide sequence ID" value="NZ_KQ970818.1"/>
</dbReference>
<organism evidence="8 9">
    <name type="scientific">Streptococcus infantis</name>
    <dbReference type="NCBI Taxonomy" id="68892"/>
    <lineage>
        <taxon>Bacteria</taxon>
        <taxon>Bacillati</taxon>
        <taxon>Bacillota</taxon>
        <taxon>Bacilli</taxon>
        <taxon>Lactobacillales</taxon>
        <taxon>Streptococcaceae</taxon>
        <taxon>Streptococcus</taxon>
    </lineage>
</organism>
<keyword evidence="3 6" id="KW-0540">Nuclease</keyword>
<comment type="function">
    <text evidence="6">Bidirectionally degrades single-stranded DNA into large acid-insoluble oligonucleotides, which are then degraded further into small acid-soluble oligonucleotides.</text>
</comment>
<dbReference type="GO" id="GO:0005829">
    <property type="term" value="C:cytosol"/>
    <property type="evidence" value="ECO:0007669"/>
    <property type="project" value="TreeGrafter"/>
</dbReference>
<dbReference type="PIRSF" id="PIRSF006488">
    <property type="entry name" value="Exonuc_VII_S"/>
    <property type="match status" value="1"/>
</dbReference>
<evidence type="ECO:0000313" key="8">
    <source>
        <dbReference type="EMBL" id="KXU13848.1"/>
    </source>
</evidence>
<comment type="caution">
    <text evidence="8">The sequence shown here is derived from an EMBL/GenBank/DDBJ whole genome shotgun (WGS) entry which is preliminary data.</text>
</comment>
<dbReference type="PATRIC" id="fig|68892.8.peg.800"/>
<evidence type="ECO:0000256" key="7">
    <source>
        <dbReference type="SAM" id="Coils"/>
    </source>
</evidence>
<reference evidence="8 9" key="1">
    <citation type="submission" date="2016-01" db="EMBL/GenBank/DDBJ databases">
        <title>Highly variable Streptococcus oralis are common among viridans streptococci isolated from primates.</title>
        <authorList>
            <person name="Denapaite D."/>
            <person name="Rieger M."/>
            <person name="Koendgen S."/>
            <person name="Brueckner R."/>
            <person name="Ochigava I."/>
            <person name="Kappeler P."/>
            <person name="Maetz-Rensing K."/>
            <person name="Leendertz F."/>
            <person name="Hakenbeck R."/>
        </authorList>
    </citation>
    <scope>NUCLEOTIDE SEQUENCE [LARGE SCALE GENOMIC DNA]</scope>
    <source>
        <strain evidence="8 9">DD18</strain>
    </source>
</reference>
<dbReference type="EC" id="3.1.11.6" evidence="6"/>
<dbReference type="PANTHER" id="PTHR34137:SF1">
    <property type="entry name" value="EXODEOXYRIBONUCLEASE 7 SMALL SUBUNIT"/>
    <property type="match status" value="1"/>
</dbReference>
<dbReference type="Gene3D" id="1.10.287.1040">
    <property type="entry name" value="Exonuclease VII, small subunit"/>
    <property type="match status" value="1"/>
</dbReference>
<comment type="catalytic activity">
    <reaction evidence="6">
        <text>Exonucleolytic cleavage in either 5'- to 3'- or 3'- to 5'-direction to yield nucleoside 5'-phosphates.</text>
        <dbReference type="EC" id="3.1.11.6"/>
    </reaction>
</comment>
<comment type="subunit">
    <text evidence="6">Heterooligomer composed of large and small subunits.</text>
</comment>
<evidence type="ECO:0000313" key="9">
    <source>
        <dbReference type="Proteomes" id="UP000072578"/>
    </source>
</evidence>
<accession>A0A139RGN0</accession>
<keyword evidence="5 6" id="KW-0269">Exonuclease</keyword>
<dbReference type="InterPro" id="IPR003761">
    <property type="entry name" value="Exonuc_VII_S"/>
</dbReference>
<comment type="similarity">
    <text evidence="1 6">Belongs to the XseB family.</text>
</comment>
<dbReference type="GO" id="GO:0008855">
    <property type="term" value="F:exodeoxyribonuclease VII activity"/>
    <property type="evidence" value="ECO:0007669"/>
    <property type="project" value="UniProtKB-UniRule"/>
</dbReference>
<comment type="subcellular location">
    <subcellularLocation>
        <location evidence="6">Cytoplasm</location>
    </subcellularLocation>
</comment>
<proteinExistence type="inferred from homology"/>
<dbReference type="SUPFAM" id="SSF116842">
    <property type="entry name" value="XseB-like"/>
    <property type="match status" value="1"/>
</dbReference>
<dbReference type="HAMAP" id="MF_00337">
    <property type="entry name" value="Exonuc_7_S"/>
    <property type="match status" value="1"/>
</dbReference>
<dbReference type="PANTHER" id="PTHR34137">
    <property type="entry name" value="EXODEOXYRIBONUCLEASE 7 SMALL SUBUNIT"/>
    <property type="match status" value="1"/>
</dbReference>
<dbReference type="NCBIfam" id="TIGR01280">
    <property type="entry name" value="xseB"/>
    <property type="match status" value="1"/>
</dbReference>
<name>A0A139RGN0_9STRE</name>
<evidence type="ECO:0000256" key="2">
    <source>
        <dbReference type="ARBA" id="ARBA00022490"/>
    </source>
</evidence>
<keyword evidence="7" id="KW-0175">Coiled coil</keyword>
<evidence type="ECO:0000256" key="6">
    <source>
        <dbReference type="HAMAP-Rule" id="MF_00337"/>
    </source>
</evidence>
<dbReference type="NCBIfam" id="NF002138">
    <property type="entry name" value="PRK00977.1-2"/>
    <property type="match status" value="1"/>
</dbReference>
<evidence type="ECO:0000256" key="4">
    <source>
        <dbReference type="ARBA" id="ARBA00022801"/>
    </source>
</evidence>
<dbReference type="Proteomes" id="UP000072578">
    <property type="component" value="Unassembled WGS sequence"/>
</dbReference>
<dbReference type="EMBL" id="LQZF01000085">
    <property type="protein sequence ID" value="KXU13848.1"/>
    <property type="molecule type" value="Genomic_DNA"/>
</dbReference>
<protein>
    <recommendedName>
        <fullName evidence="6">Exodeoxyribonuclease 7 small subunit</fullName>
        <ecNumber evidence="6">3.1.11.6</ecNumber>
    </recommendedName>
    <alternativeName>
        <fullName evidence="6">Exodeoxyribonuclease VII small subunit</fullName>
        <shortName evidence="6">Exonuclease VII small subunit</shortName>
    </alternativeName>
</protein>
<dbReference type="Pfam" id="PF02609">
    <property type="entry name" value="Exonuc_VII_S"/>
    <property type="match status" value="1"/>
</dbReference>